<name>A0ABW4BPT5_9LACO</name>
<dbReference type="Proteomes" id="UP001597191">
    <property type="component" value="Unassembled WGS sequence"/>
</dbReference>
<dbReference type="InterPro" id="IPR003439">
    <property type="entry name" value="ABC_transporter-like_ATP-bd"/>
</dbReference>
<dbReference type="SMART" id="SM00382">
    <property type="entry name" value="AAA"/>
    <property type="match status" value="1"/>
</dbReference>
<keyword evidence="2 4" id="KW-0067">ATP-binding</keyword>
<proteinExistence type="predicted"/>
<keyword evidence="5" id="KW-1185">Reference proteome</keyword>
<dbReference type="InterPro" id="IPR027417">
    <property type="entry name" value="P-loop_NTPase"/>
</dbReference>
<comment type="caution">
    <text evidence="4">The sequence shown here is derived from an EMBL/GenBank/DDBJ whole genome shotgun (WGS) entry which is preliminary data.</text>
</comment>
<dbReference type="Gene3D" id="3.40.50.300">
    <property type="entry name" value="P-loop containing nucleotide triphosphate hydrolases"/>
    <property type="match status" value="1"/>
</dbReference>
<dbReference type="SUPFAM" id="SSF52540">
    <property type="entry name" value="P-loop containing nucleoside triphosphate hydrolases"/>
    <property type="match status" value="1"/>
</dbReference>
<protein>
    <submittedName>
        <fullName evidence="4">ATP-binding cassette domain-containing protein</fullName>
    </submittedName>
</protein>
<evidence type="ECO:0000259" key="3">
    <source>
        <dbReference type="PROSITE" id="PS50893"/>
    </source>
</evidence>
<evidence type="ECO:0000256" key="1">
    <source>
        <dbReference type="ARBA" id="ARBA00022741"/>
    </source>
</evidence>
<dbReference type="PROSITE" id="PS50893">
    <property type="entry name" value="ABC_TRANSPORTER_2"/>
    <property type="match status" value="1"/>
</dbReference>
<dbReference type="PANTHER" id="PTHR43158:SF10">
    <property type="entry name" value="ABC TRANSPORTER ATP-BINDING PROTEIN YTRB"/>
    <property type="match status" value="1"/>
</dbReference>
<dbReference type="RefSeq" id="WP_125650283.1">
    <property type="nucleotide sequence ID" value="NZ_JBHTOH010000085.1"/>
</dbReference>
<dbReference type="InterPro" id="IPR003593">
    <property type="entry name" value="AAA+_ATPase"/>
</dbReference>
<feature type="domain" description="ABC transporter" evidence="3">
    <location>
        <begin position="3"/>
        <end position="228"/>
    </location>
</feature>
<dbReference type="EMBL" id="JBHTOH010000085">
    <property type="protein sequence ID" value="MFD1411686.1"/>
    <property type="molecule type" value="Genomic_DNA"/>
</dbReference>
<dbReference type="Pfam" id="PF00005">
    <property type="entry name" value="ABC_tran"/>
    <property type="match status" value="1"/>
</dbReference>
<dbReference type="GO" id="GO:0005524">
    <property type="term" value="F:ATP binding"/>
    <property type="evidence" value="ECO:0007669"/>
    <property type="project" value="UniProtKB-KW"/>
</dbReference>
<dbReference type="PANTHER" id="PTHR43158">
    <property type="entry name" value="SKFA PEPTIDE EXPORT ATP-BINDING PROTEIN SKFE"/>
    <property type="match status" value="1"/>
</dbReference>
<organism evidence="4 5">
    <name type="scientific">Lapidilactobacillus gannanensis</name>
    <dbReference type="NCBI Taxonomy" id="2486002"/>
    <lineage>
        <taxon>Bacteria</taxon>
        <taxon>Bacillati</taxon>
        <taxon>Bacillota</taxon>
        <taxon>Bacilli</taxon>
        <taxon>Lactobacillales</taxon>
        <taxon>Lactobacillaceae</taxon>
        <taxon>Lapidilactobacillus</taxon>
    </lineage>
</organism>
<evidence type="ECO:0000313" key="4">
    <source>
        <dbReference type="EMBL" id="MFD1411686.1"/>
    </source>
</evidence>
<gene>
    <name evidence="4" type="ORF">ACFQ4R_08825</name>
</gene>
<reference evidence="5" key="1">
    <citation type="journal article" date="2019" name="Int. J. Syst. Evol. Microbiol.">
        <title>The Global Catalogue of Microorganisms (GCM) 10K type strain sequencing project: providing services to taxonomists for standard genome sequencing and annotation.</title>
        <authorList>
            <consortium name="The Broad Institute Genomics Platform"/>
            <consortium name="The Broad Institute Genome Sequencing Center for Infectious Disease"/>
            <person name="Wu L."/>
            <person name="Ma J."/>
        </authorList>
    </citation>
    <scope>NUCLEOTIDE SEQUENCE [LARGE SCALE GENOMIC DNA]</scope>
    <source>
        <strain evidence="5">CCM 8937</strain>
    </source>
</reference>
<keyword evidence="1" id="KW-0547">Nucleotide-binding</keyword>
<evidence type="ECO:0000313" key="5">
    <source>
        <dbReference type="Proteomes" id="UP001597191"/>
    </source>
</evidence>
<accession>A0ABW4BPT5</accession>
<sequence>MKLTVKELSKQIQHHQILQQITFSWSAGEIVGLVGRNGAGKTTLMRCLTGQYRIDQGEIALDQQSFTTAPAGRQELIMVDPQQNFFKGYALKTVATFYAELYPNFDQKRFSELMAHQKLAPEKRFRDLSKGQQAYVAIALAITSGAKFILLDEPFDGLDLLVREDIIKLIIKANTDHQQGFLIASHNLTELDGLSDRVLFLKHEQLVADISLETFRTQSKKLQLVFRQNQVPKLLSDQGQILSIHGRVIEVFFKAYTPEIDRNLKGLAPVLMESLPLSLSDLFKVEYAYGKDDL</sequence>
<evidence type="ECO:0000256" key="2">
    <source>
        <dbReference type="ARBA" id="ARBA00022840"/>
    </source>
</evidence>